<gene>
    <name evidence="1" type="ORF">GEV02_25760</name>
</gene>
<evidence type="ECO:0008006" key="3">
    <source>
        <dbReference type="Google" id="ProtNLM"/>
    </source>
</evidence>
<dbReference type="RefSeq" id="WP_152840779.1">
    <property type="nucleotide sequence ID" value="NZ_WHUG01000014.1"/>
</dbReference>
<organism evidence="1 2">
    <name type="scientific">Rugamonas aquatica</name>
    <dbReference type="NCBI Taxonomy" id="2743357"/>
    <lineage>
        <taxon>Bacteria</taxon>
        <taxon>Pseudomonadati</taxon>
        <taxon>Pseudomonadota</taxon>
        <taxon>Betaproteobacteria</taxon>
        <taxon>Burkholderiales</taxon>
        <taxon>Oxalobacteraceae</taxon>
        <taxon>Telluria group</taxon>
        <taxon>Rugamonas</taxon>
    </lineage>
</organism>
<dbReference type="AlphaFoldDB" id="A0A6A7NAC3"/>
<keyword evidence="2" id="KW-1185">Reference proteome</keyword>
<dbReference type="Proteomes" id="UP000440498">
    <property type="component" value="Unassembled WGS sequence"/>
</dbReference>
<accession>A0A6A7NAC3</accession>
<evidence type="ECO:0000313" key="2">
    <source>
        <dbReference type="Proteomes" id="UP000440498"/>
    </source>
</evidence>
<name>A0A6A7NAC3_9BURK</name>
<proteinExistence type="predicted"/>
<reference evidence="1 2" key="1">
    <citation type="submission" date="2019-10" db="EMBL/GenBank/DDBJ databases">
        <title>Two novel species isolated from a subtropical stream in China.</title>
        <authorList>
            <person name="Lu H."/>
        </authorList>
    </citation>
    <scope>NUCLEOTIDE SEQUENCE [LARGE SCALE GENOMIC DNA]</scope>
    <source>
        <strain evidence="1 2">FT29W</strain>
    </source>
</reference>
<evidence type="ECO:0000313" key="1">
    <source>
        <dbReference type="EMBL" id="MQA41557.1"/>
    </source>
</evidence>
<dbReference type="EMBL" id="WHUG01000014">
    <property type="protein sequence ID" value="MQA41557.1"/>
    <property type="molecule type" value="Genomic_DNA"/>
</dbReference>
<comment type="caution">
    <text evidence="1">The sequence shown here is derived from an EMBL/GenBank/DDBJ whole genome shotgun (WGS) entry which is preliminary data.</text>
</comment>
<protein>
    <recommendedName>
        <fullName evidence="3">Phasin domain-containing protein</fullName>
    </recommendedName>
</protein>
<sequence>MSKFPITTRVNALDASGFVAESAAIASNAIAPLAHAATTQRLMQKDATHLVNNSALTLALAARLWDPVVWSEWTQLQAAIVQRLHAQHENWHKGCAILIEDYGQLRQANTMSKLVEKQSNLMSQSADLMTSQATNFVALLENIDVDFGYWASQKLQPAADQAAR</sequence>